<evidence type="ECO:0000256" key="7">
    <source>
        <dbReference type="ARBA" id="ARBA00022691"/>
    </source>
</evidence>
<dbReference type="SUPFAM" id="SSF75217">
    <property type="entry name" value="alpha/beta knot"/>
    <property type="match status" value="1"/>
</dbReference>
<comment type="caution">
    <text evidence="13">The sequence shown here is derived from an EMBL/GenBank/DDBJ whole genome shotgun (WGS) entry which is preliminary data.</text>
</comment>
<keyword evidence="7 10" id="KW-0949">S-adenosyl-L-methionine</keyword>
<proteinExistence type="inferred from homology"/>
<dbReference type="EC" id="2.1.1.193" evidence="10"/>
<evidence type="ECO:0000256" key="1">
    <source>
        <dbReference type="ARBA" id="ARBA00004496"/>
    </source>
</evidence>
<evidence type="ECO:0000256" key="3">
    <source>
        <dbReference type="ARBA" id="ARBA00022490"/>
    </source>
</evidence>
<dbReference type="NCBIfam" id="TIGR00046">
    <property type="entry name" value="RsmE family RNA methyltransferase"/>
    <property type="match status" value="1"/>
</dbReference>
<dbReference type="InterPro" id="IPR029026">
    <property type="entry name" value="tRNA_m1G_MTases_N"/>
</dbReference>
<dbReference type="InterPro" id="IPR006700">
    <property type="entry name" value="RsmE"/>
</dbReference>
<evidence type="ECO:0000256" key="4">
    <source>
        <dbReference type="ARBA" id="ARBA00022552"/>
    </source>
</evidence>
<dbReference type="GO" id="GO:0070475">
    <property type="term" value="P:rRNA base methylation"/>
    <property type="evidence" value="ECO:0007669"/>
    <property type="project" value="TreeGrafter"/>
</dbReference>
<sequence>MAKTLRRFFIPAVIQPDQKVVSLDPQETHHLKHVLRLKSGEACLVFDPAGNEWEGRIREAPSNQKTASIELLAQITRKHQAGDGLKLTVAQAIPQRGKIDAIIEKAVELGVDRLIPMVSERTVVRFKPDVLNRVIRRWGKIVRVAQKQSGSPVPTLVTRPSSFDEVLTAMQSLDVCFICDPNAENSLKDVLDQIQSHRDIRAGLLIGPEGGFSAKELTKAKKQNMVPVKLDSHVLRTDTAFVAVVSVILFS</sequence>
<dbReference type="InterPro" id="IPR046886">
    <property type="entry name" value="RsmE_MTase_dom"/>
</dbReference>
<feature type="domain" description="Ribosomal RNA small subunit methyltransferase E methyltransferase" evidence="11">
    <location>
        <begin position="85"/>
        <end position="248"/>
    </location>
</feature>
<dbReference type="GO" id="GO:0005737">
    <property type="term" value="C:cytoplasm"/>
    <property type="evidence" value="ECO:0007669"/>
    <property type="project" value="UniProtKB-SubCell"/>
</dbReference>
<evidence type="ECO:0000313" key="13">
    <source>
        <dbReference type="EMBL" id="PIQ86037.1"/>
    </source>
</evidence>
<dbReference type="CDD" id="cd18084">
    <property type="entry name" value="RsmE-like"/>
    <property type="match status" value="1"/>
</dbReference>
<dbReference type="PANTHER" id="PTHR30027">
    <property type="entry name" value="RIBOSOMAL RNA SMALL SUBUNIT METHYLTRANSFERASE E"/>
    <property type="match status" value="1"/>
</dbReference>
<protein>
    <recommendedName>
        <fullName evidence="10">Ribosomal RNA small subunit methyltransferase E</fullName>
        <ecNumber evidence="10">2.1.1.193</ecNumber>
    </recommendedName>
</protein>
<keyword evidence="4 10" id="KW-0698">rRNA processing</keyword>
<evidence type="ECO:0000256" key="2">
    <source>
        <dbReference type="ARBA" id="ARBA00005528"/>
    </source>
</evidence>
<dbReference type="Proteomes" id="UP000230859">
    <property type="component" value="Unassembled WGS sequence"/>
</dbReference>
<dbReference type="Pfam" id="PF04452">
    <property type="entry name" value="Methyltrans_RNA"/>
    <property type="match status" value="1"/>
</dbReference>
<evidence type="ECO:0000259" key="11">
    <source>
        <dbReference type="Pfam" id="PF04452"/>
    </source>
</evidence>
<evidence type="ECO:0000313" key="14">
    <source>
        <dbReference type="Proteomes" id="UP000230859"/>
    </source>
</evidence>
<keyword evidence="6 10" id="KW-0808">Transferase</keyword>
<accession>A0A2H0LNT2</accession>
<evidence type="ECO:0000256" key="10">
    <source>
        <dbReference type="PIRNR" id="PIRNR015601"/>
    </source>
</evidence>
<evidence type="ECO:0000256" key="6">
    <source>
        <dbReference type="ARBA" id="ARBA00022679"/>
    </source>
</evidence>
<dbReference type="Gene3D" id="3.40.1280.10">
    <property type="match status" value="1"/>
</dbReference>
<dbReference type="SUPFAM" id="SSF88697">
    <property type="entry name" value="PUA domain-like"/>
    <property type="match status" value="1"/>
</dbReference>
<dbReference type="InterPro" id="IPR029028">
    <property type="entry name" value="Alpha/beta_knot_MTases"/>
</dbReference>
<dbReference type="PIRSF" id="PIRSF015601">
    <property type="entry name" value="MTase_slr0722"/>
    <property type="match status" value="1"/>
</dbReference>
<dbReference type="EMBL" id="PCVY01000053">
    <property type="protein sequence ID" value="PIQ86037.1"/>
    <property type="molecule type" value="Genomic_DNA"/>
</dbReference>
<evidence type="ECO:0000259" key="12">
    <source>
        <dbReference type="Pfam" id="PF20260"/>
    </source>
</evidence>
<evidence type="ECO:0000256" key="9">
    <source>
        <dbReference type="ARBA" id="ARBA00047944"/>
    </source>
</evidence>
<dbReference type="Pfam" id="PF20260">
    <property type="entry name" value="PUA_4"/>
    <property type="match status" value="1"/>
</dbReference>
<organism evidence="13 14">
    <name type="scientific">Candidatus Abzuiibacterium crystallinum</name>
    <dbReference type="NCBI Taxonomy" id="1974748"/>
    <lineage>
        <taxon>Bacteria</taxon>
        <taxon>Pseudomonadati</taxon>
        <taxon>Candidatus Omnitrophota</taxon>
        <taxon>Candidatus Abzuiibacterium</taxon>
    </lineage>
</organism>
<dbReference type="InterPro" id="IPR046887">
    <property type="entry name" value="RsmE_PUA-like"/>
</dbReference>
<feature type="domain" description="Ribosomal RNA small subunit methyltransferase E PUA-like" evidence="12">
    <location>
        <begin position="23"/>
        <end position="69"/>
    </location>
</feature>
<evidence type="ECO:0000256" key="8">
    <source>
        <dbReference type="ARBA" id="ARBA00025699"/>
    </source>
</evidence>
<dbReference type="AlphaFoldDB" id="A0A2H0LNT2"/>
<reference evidence="13 14" key="1">
    <citation type="submission" date="2017-09" db="EMBL/GenBank/DDBJ databases">
        <title>Depth-based differentiation of microbial function through sediment-hosted aquifers and enrichment of novel symbionts in the deep terrestrial subsurface.</title>
        <authorList>
            <person name="Probst A.J."/>
            <person name="Ladd B."/>
            <person name="Jarett J.K."/>
            <person name="Geller-Mcgrath D.E."/>
            <person name="Sieber C.M."/>
            <person name="Emerson J.B."/>
            <person name="Anantharaman K."/>
            <person name="Thomas B.C."/>
            <person name="Malmstrom R."/>
            <person name="Stieglmeier M."/>
            <person name="Klingl A."/>
            <person name="Woyke T."/>
            <person name="Ryan C.M."/>
            <person name="Banfield J.F."/>
        </authorList>
    </citation>
    <scope>NUCLEOTIDE SEQUENCE [LARGE SCALE GENOMIC DNA]</scope>
    <source>
        <strain evidence="13">CG11_big_fil_rev_8_21_14_0_20_45_26</strain>
    </source>
</reference>
<dbReference type="PANTHER" id="PTHR30027:SF3">
    <property type="entry name" value="16S RRNA (URACIL(1498)-N(3))-METHYLTRANSFERASE"/>
    <property type="match status" value="1"/>
</dbReference>
<keyword evidence="3 10" id="KW-0963">Cytoplasm</keyword>
<comment type="function">
    <text evidence="8 10">Specifically methylates the N3 position of the uracil ring of uridine 1498 (m3U1498) in 16S rRNA. Acts on the fully assembled 30S ribosomal subunit.</text>
</comment>
<name>A0A2H0LNT2_9BACT</name>
<keyword evidence="5 10" id="KW-0489">Methyltransferase</keyword>
<evidence type="ECO:0000256" key="5">
    <source>
        <dbReference type="ARBA" id="ARBA00022603"/>
    </source>
</evidence>
<comment type="subcellular location">
    <subcellularLocation>
        <location evidence="1 10">Cytoplasm</location>
    </subcellularLocation>
</comment>
<dbReference type="GO" id="GO:0070042">
    <property type="term" value="F:rRNA (uridine-N3-)-methyltransferase activity"/>
    <property type="evidence" value="ECO:0007669"/>
    <property type="project" value="TreeGrafter"/>
</dbReference>
<dbReference type="InterPro" id="IPR015947">
    <property type="entry name" value="PUA-like_sf"/>
</dbReference>
<gene>
    <name evidence="13" type="ORF">COV74_06285</name>
</gene>
<comment type="similarity">
    <text evidence="2 10">Belongs to the RNA methyltransferase RsmE family.</text>
</comment>
<comment type="catalytic activity">
    <reaction evidence="9 10">
        <text>uridine(1498) in 16S rRNA + S-adenosyl-L-methionine = N(3)-methyluridine(1498) in 16S rRNA + S-adenosyl-L-homocysteine + H(+)</text>
        <dbReference type="Rhea" id="RHEA:42920"/>
        <dbReference type="Rhea" id="RHEA-COMP:10283"/>
        <dbReference type="Rhea" id="RHEA-COMP:10284"/>
        <dbReference type="ChEBI" id="CHEBI:15378"/>
        <dbReference type="ChEBI" id="CHEBI:57856"/>
        <dbReference type="ChEBI" id="CHEBI:59789"/>
        <dbReference type="ChEBI" id="CHEBI:65315"/>
        <dbReference type="ChEBI" id="CHEBI:74502"/>
        <dbReference type="EC" id="2.1.1.193"/>
    </reaction>
</comment>